<gene>
    <name evidence="1" type="ORF">LLUT_LOCUS16235</name>
</gene>
<accession>A0AAV1X0M6</accession>
<protein>
    <submittedName>
        <fullName evidence="1">Uncharacterized protein</fullName>
    </submittedName>
</protein>
<dbReference type="EMBL" id="CAXHTB010000011">
    <property type="protein sequence ID" value="CAL0315175.1"/>
    <property type="molecule type" value="Genomic_DNA"/>
</dbReference>
<keyword evidence="2" id="KW-1185">Reference proteome</keyword>
<dbReference type="AlphaFoldDB" id="A0AAV1X0M6"/>
<dbReference type="Proteomes" id="UP001497480">
    <property type="component" value="Unassembled WGS sequence"/>
</dbReference>
<sequence length="87" mass="10218">MVIIRDILSDCSNEGDIELCDDDNEMESNEPASNFETMYTMIQFINFYVNAYQFRNSCTNTWWLVVVPFHHQDPLLKLNHANVMEVP</sequence>
<evidence type="ECO:0000313" key="2">
    <source>
        <dbReference type="Proteomes" id="UP001497480"/>
    </source>
</evidence>
<name>A0AAV1X0M6_LUPLU</name>
<proteinExistence type="predicted"/>
<organism evidence="1 2">
    <name type="scientific">Lupinus luteus</name>
    <name type="common">European yellow lupine</name>
    <dbReference type="NCBI Taxonomy" id="3873"/>
    <lineage>
        <taxon>Eukaryota</taxon>
        <taxon>Viridiplantae</taxon>
        <taxon>Streptophyta</taxon>
        <taxon>Embryophyta</taxon>
        <taxon>Tracheophyta</taxon>
        <taxon>Spermatophyta</taxon>
        <taxon>Magnoliopsida</taxon>
        <taxon>eudicotyledons</taxon>
        <taxon>Gunneridae</taxon>
        <taxon>Pentapetalae</taxon>
        <taxon>rosids</taxon>
        <taxon>fabids</taxon>
        <taxon>Fabales</taxon>
        <taxon>Fabaceae</taxon>
        <taxon>Papilionoideae</taxon>
        <taxon>50 kb inversion clade</taxon>
        <taxon>genistoids sensu lato</taxon>
        <taxon>core genistoids</taxon>
        <taxon>Genisteae</taxon>
        <taxon>Lupinus</taxon>
    </lineage>
</organism>
<evidence type="ECO:0000313" key="1">
    <source>
        <dbReference type="EMBL" id="CAL0315175.1"/>
    </source>
</evidence>
<comment type="caution">
    <text evidence="1">The sequence shown here is derived from an EMBL/GenBank/DDBJ whole genome shotgun (WGS) entry which is preliminary data.</text>
</comment>
<reference evidence="1 2" key="1">
    <citation type="submission" date="2024-03" db="EMBL/GenBank/DDBJ databases">
        <authorList>
            <person name="Martinez-Hernandez J."/>
        </authorList>
    </citation>
    <scope>NUCLEOTIDE SEQUENCE [LARGE SCALE GENOMIC DNA]</scope>
</reference>